<dbReference type="EMBL" id="CM002923">
    <property type="protein sequence ID" value="KGN63255.1"/>
    <property type="molecule type" value="Genomic_DNA"/>
</dbReference>
<organism evidence="1 2">
    <name type="scientific">Cucumis sativus</name>
    <name type="common">Cucumber</name>
    <dbReference type="NCBI Taxonomy" id="3659"/>
    <lineage>
        <taxon>Eukaryota</taxon>
        <taxon>Viridiplantae</taxon>
        <taxon>Streptophyta</taxon>
        <taxon>Embryophyta</taxon>
        <taxon>Tracheophyta</taxon>
        <taxon>Spermatophyta</taxon>
        <taxon>Magnoliopsida</taxon>
        <taxon>eudicotyledons</taxon>
        <taxon>Gunneridae</taxon>
        <taxon>Pentapetalae</taxon>
        <taxon>rosids</taxon>
        <taxon>fabids</taxon>
        <taxon>Cucurbitales</taxon>
        <taxon>Cucurbitaceae</taxon>
        <taxon>Benincaseae</taxon>
        <taxon>Cucumis</taxon>
    </lineage>
</organism>
<reference evidence="1 2" key="3">
    <citation type="journal article" date="2010" name="BMC Genomics">
        <title>Transcriptome sequencing and comparative analysis of cucumber flowers with different sex types.</title>
        <authorList>
            <person name="Guo S."/>
            <person name="Zheng Y."/>
            <person name="Joung J.G."/>
            <person name="Liu S."/>
            <person name="Zhang Z."/>
            <person name="Crasta O.R."/>
            <person name="Sobral B.W."/>
            <person name="Xu Y."/>
            <person name="Huang S."/>
            <person name="Fei Z."/>
        </authorList>
    </citation>
    <scope>NUCLEOTIDE SEQUENCE [LARGE SCALE GENOMIC DNA]</scope>
    <source>
        <strain evidence="2">cv. 9930</strain>
    </source>
</reference>
<keyword evidence="2" id="KW-1185">Reference proteome</keyword>
<evidence type="ECO:0000313" key="1">
    <source>
        <dbReference type="EMBL" id="KGN63255.1"/>
    </source>
</evidence>
<reference evidence="1 2" key="1">
    <citation type="journal article" date="2009" name="Nat. Genet.">
        <title>The genome of the cucumber, Cucumis sativus L.</title>
        <authorList>
            <person name="Huang S."/>
            <person name="Li R."/>
            <person name="Zhang Z."/>
            <person name="Li L."/>
            <person name="Gu X."/>
            <person name="Fan W."/>
            <person name="Lucas W.J."/>
            <person name="Wang X."/>
            <person name="Xie B."/>
            <person name="Ni P."/>
            <person name="Ren Y."/>
            <person name="Zhu H."/>
            <person name="Li J."/>
            <person name="Lin K."/>
            <person name="Jin W."/>
            <person name="Fei Z."/>
            <person name="Li G."/>
            <person name="Staub J."/>
            <person name="Kilian A."/>
            <person name="van der Vossen E.A."/>
            <person name="Wu Y."/>
            <person name="Guo J."/>
            <person name="He J."/>
            <person name="Jia Z."/>
            <person name="Ren Y."/>
            <person name="Tian G."/>
            <person name="Lu Y."/>
            <person name="Ruan J."/>
            <person name="Qian W."/>
            <person name="Wang M."/>
            <person name="Huang Q."/>
            <person name="Li B."/>
            <person name="Xuan Z."/>
            <person name="Cao J."/>
            <person name="Asan"/>
            <person name="Wu Z."/>
            <person name="Zhang J."/>
            <person name="Cai Q."/>
            <person name="Bai Y."/>
            <person name="Zhao B."/>
            <person name="Han Y."/>
            <person name="Li Y."/>
            <person name="Li X."/>
            <person name="Wang S."/>
            <person name="Shi Q."/>
            <person name="Liu S."/>
            <person name="Cho W.K."/>
            <person name="Kim J.Y."/>
            <person name="Xu Y."/>
            <person name="Heller-Uszynska K."/>
            <person name="Miao H."/>
            <person name="Cheng Z."/>
            <person name="Zhang S."/>
            <person name="Wu J."/>
            <person name="Yang Y."/>
            <person name="Kang H."/>
            <person name="Li M."/>
            <person name="Liang H."/>
            <person name="Ren X."/>
            <person name="Shi Z."/>
            <person name="Wen M."/>
            <person name="Jian M."/>
            <person name="Yang H."/>
            <person name="Zhang G."/>
            <person name="Yang Z."/>
            <person name="Chen R."/>
            <person name="Liu S."/>
            <person name="Li J."/>
            <person name="Ma L."/>
            <person name="Liu H."/>
            <person name="Zhou Y."/>
            <person name="Zhao J."/>
            <person name="Fang X."/>
            <person name="Li G."/>
            <person name="Fang L."/>
            <person name="Li Y."/>
            <person name="Liu D."/>
            <person name="Zheng H."/>
            <person name="Zhang Y."/>
            <person name="Qin N."/>
            <person name="Li Z."/>
            <person name="Yang G."/>
            <person name="Yang S."/>
            <person name="Bolund L."/>
            <person name="Kristiansen K."/>
            <person name="Zheng H."/>
            <person name="Li S."/>
            <person name="Zhang X."/>
            <person name="Yang H."/>
            <person name="Wang J."/>
            <person name="Sun R."/>
            <person name="Zhang B."/>
            <person name="Jiang S."/>
            <person name="Wang J."/>
            <person name="Du Y."/>
            <person name="Li S."/>
        </authorList>
    </citation>
    <scope>NUCLEOTIDE SEQUENCE [LARGE SCALE GENOMIC DNA]</scope>
    <source>
        <strain evidence="2">cv. 9930</strain>
    </source>
</reference>
<dbReference type="Proteomes" id="UP000029981">
    <property type="component" value="Chromosome 2"/>
</dbReference>
<reference evidence="1 2" key="2">
    <citation type="journal article" date="2009" name="PLoS ONE">
        <title>An integrated genetic and cytogenetic map of the cucumber genome.</title>
        <authorList>
            <person name="Ren Y."/>
            <person name="Zhang Z."/>
            <person name="Liu J."/>
            <person name="Staub J.E."/>
            <person name="Han Y."/>
            <person name="Cheng Z."/>
            <person name="Li X."/>
            <person name="Lu J."/>
            <person name="Miao H."/>
            <person name="Kang H."/>
            <person name="Xie B."/>
            <person name="Gu X."/>
            <person name="Wang X."/>
            <person name="Du Y."/>
            <person name="Jin W."/>
            <person name="Huang S."/>
        </authorList>
    </citation>
    <scope>NUCLEOTIDE SEQUENCE [LARGE SCALE GENOMIC DNA]</scope>
    <source>
        <strain evidence="2">cv. 9930</strain>
    </source>
</reference>
<reference evidence="1 2" key="4">
    <citation type="journal article" date="2011" name="BMC Genomics">
        <title>RNA-Seq improves annotation of protein-coding genes in the cucumber genome.</title>
        <authorList>
            <person name="Li Z."/>
            <person name="Zhang Z."/>
            <person name="Yan P."/>
            <person name="Huang S."/>
            <person name="Fei Z."/>
            <person name="Lin K."/>
        </authorList>
    </citation>
    <scope>NUCLEOTIDE SEQUENCE [LARGE SCALE GENOMIC DNA]</scope>
    <source>
        <strain evidence="2">cv. 9930</strain>
    </source>
</reference>
<dbReference type="Gramene" id="KGN63255">
    <property type="protein sequence ID" value="KGN63255"/>
    <property type="gene ID" value="Csa_2G418900"/>
</dbReference>
<sequence>MNKKIYSERILSQNRTLFPINACIRFDALKLFNNVVMVAPMIPSIIVDRCLQLRAVLRQCPPNHYCYRTDLTAESSQQTNTKVISPY</sequence>
<proteinExistence type="predicted"/>
<dbReference type="AlphaFoldDB" id="A0A0A0LMW2"/>
<accession>A0A0A0LMW2</accession>
<protein>
    <submittedName>
        <fullName evidence="1">Uncharacterized protein</fullName>
    </submittedName>
</protein>
<name>A0A0A0LMW2_CUCSA</name>
<evidence type="ECO:0000313" key="2">
    <source>
        <dbReference type="Proteomes" id="UP000029981"/>
    </source>
</evidence>
<gene>
    <name evidence="1" type="ORF">Csa_2G418900</name>
</gene>